<keyword evidence="1" id="KW-1133">Transmembrane helix</keyword>
<dbReference type="EMBL" id="CABFWF030000014">
    <property type="protein sequence ID" value="CAD7048647.1"/>
    <property type="molecule type" value="Genomic_DNA"/>
</dbReference>
<feature type="transmembrane region" description="Helical" evidence="1">
    <location>
        <begin position="304"/>
        <end position="326"/>
    </location>
</feature>
<feature type="transmembrane region" description="Helical" evidence="1">
    <location>
        <begin position="96"/>
        <end position="115"/>
    </location>
</feature>
<keyword evidence="1" id="KW-0812">Transmembrane</keyword>
<accession>A0ABM8PU54</accession>
<dbReference type="NCBIfam" id="TIGR02587">
    <property type="entry name" value="TIGR02587 family membrane protein"/>
    <property type="match status" value="1"/>
</dbReference>
<keyword evidence="3" id="KW-1185">Reference proteome</keyword>
<name>A0ABM8PU54_9HYPH</name>
<proteinExistence type="predicted"/>
<feature type="transmembrane region" description="Helical" evidence="1">
    <location>
        <begin position="268"/>
        <end position="292"/>
    </location>
</feature>
<evidence type="ECO:0000313" key="2">
    <source>
        <dbReference type="EMBL" id="CAD7048647.1"/>
    </source>
</evidence>
<sequence length="327" mass="35354">MNGLILFRLILANDANEAVAAASPGGRARTACRDRIEGAKAVETAVSGEADKSSREARRFMVGIGRGAAGALIFGIPMLMTMELWYLGFYMERYRLLLLLLVNIPLLVVLAHRIGFEETFTWREALRDAAIAYGIAIVISAAVLLMLGDIKAGMPLSEVVGKIAIQSVPASIGALLGRSQFGGQEEAEDDRKESEISTGYGRELFMMAIGGLFLSLNVAPTEEIILIAFKMTPWHAITVIGVSIVVMHGFVYAVAFRGTHELSEETPGWHAFVRFTLPGYVVAFLISLYVLWTFGRLDDTAPTQILMSAVVLSFPGSIGAAAARLIL</sequence>
<dbReference type="Proteomes" id="UP000606921">
    <property type="component" value="Unassembled WGS sequence"/>
</dbReference>
<dbReference type="Pfam" id="PF09622">
    <property type="entry name" value="DUF2391"/>
    <property type="match status" value="1"/>
</dbReference>
<reference evidence="2 3" key="1">
    <citation type="submission" date="2020-11" db="EMBL/GenBank/DDBJ databases">
        <authorList>
            <person name="Lassalle F."/>
        </authorList>
    </citation>
    <scope>NUCLEOTIDE SEQUENCE [LARGE SCALE GENOMIC DNA]</scope>
    <source>
        <strain evidence="2 3">JC140</strain>
    </source>
</reference>
<dbReference type="InterPro" id="IPR013416">
    <property type="entry name" value="CHP02587_IM"/>
</dbReference>
<dbReference type="InterPro" id="IPR024464">
    <property type="entry name" value="DUF2391"/>
</dbReference>
<feature type="transmembrane region" description="Helical" evidence="1">
    <location>
        <begin position="68"/>
        <end position="89"/>
    </location>
</feature>
<keyword evidence="1" id="KW-0472">Membrane</keyword>
<feature type="transmembrane region" description="Helical" evidence="1">
    <location>
        <begin position="234"/>
        <end position="256"/>
    </location>
</feature>
<protein>
    <submittedName>
        <fullName evidence="2">TIGR02587 family membrane protein</fullName>
    </submittedName>
</protein>
<comment type="caution">
    <text evidence="2">The sequence shown here is derived from an EMBL/GenBank/DDBJ whole genome shotgun (WGS) entry which is preliminary data.</text>
</comment>
<gene>
    <name evidence="2" type="ORF">REJC140_01407</name>
</gene>
<evidence type="ECO:0000313" key="3">
    <source>
        <dbReference type="Proteomes" id="UP000606921"/>
    </source>
</evidence>
<evidence type="ECO:0000256" key="1">
    <source>
        <dbReference type="SAM" id="Phobius"/>
    </source>
</evidence>
<feature type="transmembrane region" description="Helical" evidence="1">
    <location>
        <begin position="204"/>
        <end position="228"/>
    </location>
</feature>
<feature type="transmembrane region" description="Helical" evidence="1">
    <location>
        <begin position="130"/>
        <end position="147"/>
    </location>
</feature>
<organism evidence="2 3">
    <name type="scientific">Pseudorhizobium endolithicum</name>
    <dbReference type="NCBI Taxonomy" id="1191678"/>
    <lineage>
        <taxon>Bacteria</taxon>
        <taxon>Pseudomonadati</taxon>
        <taxon>Pseudomonadota</taxon>
        <taxon>Alphaproteobacteria</taxon>
        <taxon>Hyphomicrobiales</taxon>
        <taxon>Rhizobiaceae</taxon>
        <taxon>Rhizobium/Agrobacterium group</taxon>
        <taxon>Pseudorhizobium</taxon>
    </lineage>
</organism>